<dbReference type="InterPro" id="IPR005325">
    <property type="entry name" value="DUF308_memb"/>
</dbReference>
<sequence length="196" mass="21175">MTIETTTNNTLEPPSFRQLFRRNTLAIGILLLALGMVGLLLPTIASIATDIMIASLLLVGGVFWGAHSISSNPKNVFNWLKPLILIVSGVIMLLFPAASIEALALWLAVYLLLDMSGSMILAIRQRPAPGWGWMLFNGLVSLLLAVMILANWPTISAWFVGVYVSISLLMDGVALLALRSTVKQAGSPQTNPDPQH</sequence>
<evidence type="ECO:0000313" key="2">
    <source>
        <dbReference type="EMBL" id="WGZ93139.1"/>
    </source>
</evidence>
<dbReference type="EMBL" id="CP124756">
    <property type="protein sequence ID" value="WGZ93139.1"/>
    <property type="molecule type" value="Genomic_DNA"/>
</dbReference>
<dbReference type="KEGG" id="tput:QJT81_15115"/>
<dbReference type="PANTHER" id="PTHR34989">
    <property type="entry name" value="PROTEIN HDED"/>
    <property type="match status" value="1"/>
</dbReference>
<dbReference type="Pfam" id="PF03729">
    <property type="entry name" value="DUF308"/>
    <property type="match status" value="2"/>
</dbReference>
<keyword evidence="1" id="KW-1133">Transmembrane helix</keyword>
<proteinExistence type="predicted"/>
<evidence type="ECO:0000256" key="1">
    <source>
        <dbReference type="SAM" id="Phobius"/>
    </source>
</evidence>
<dbReference type="AlphaFoldDB" id="A0AA95HDR7"/>
<feature type="transmembrane region" description="Helical" evidence="1">
    <location>
        <begin position="51"/>
        <end position="67"/>
    </location>
</feature>
<dbReference type="InterPro" id="IPR052712">
    <property type="entry name" value="Acid_resist_chaperone_HdeD"/>
</dbReference>
<organism evidence="2">
    <name type="scientific">Candidatus Thiothrix putei</name>
    <dbReference type="NCBI Taxonomy" id="3080811"/>
    <lineage>
        <taxon>Bacteria</taxon>
        <taxon>Pseudomonadati</taxon>
        <taxon>Pseudomonadota</taxon>
        <taxon>Gammaproteobacteria</taxon>
        <taxon>Thiotrichales</taxon>
        <taxon>Thiotrichaceae</taxon>
        <taxon>Thiothrix</taxon>
    </lineage>
</organism>
<feature type="transmembrane region" description="Helical" evidence="1">
    <location>
        <begin position="25"/>
        <end position="45"/>
    </location>
</feature>
<name>A0AA95HDR7_9GAMM</name>
<protein>
    <submittedName>
        <fullName evidence="2">DUF308 domain-containing protein</fullName>
    </submittedName>
</protein>
<reference evidence="2" key="1">
    <citation type="journal article" date="2023" name="Int. J. Mol. Sci.">
        <title>Metagenomics Revealed a New Genus 'Candidatus Thiocaldithrix dubininis' gen. nov., sp. nov. and a New Species 'Candidatus Thiothrix putei' sp. nov. in the Family Thiotrichaceae, Some Members of Which Have Traits of Both Na+- and H+-Motive Energetics.</title>
        <authorList>
            <person name="Ravin N.V."/>
            <person name="Muntyan M.S."/>
            <person name="Smolyakov D.D."/>
            <person name="Rudenko T.S."/>
            <person name="Beletsky A.V."/>
            <person name="Mardanov A.V."/>
            <person name="Grabovich M.Y."/>
        </authorList>
    </citation>
    <scope>NUCLEOTIDE SEQUENCE</scope>
    <source>
        <strain evidence="2">GKL-02</strain>
    </source>
</reference>
<keyword evidence="1" id="KW-0812">Transmembrane</keyword>
<feature type="transmembrane region" description="Helical" evidence="1">
    <location>
        <begin position="103"/>
        <end position="123"/>
    </location>
</feature>
<feature type="transmembrane region" description="Helical" evidence="1">
    <location>
        <begin position="130"/>
        <end position="149"/>
    </location>
</feature>
<dbReference type="Proteomes" id="UP001301326">
    <property type="component" value="Chromosome"/>
</dbReference>
<feature type="transmembrane region" description="Helical" evidence="1">
    <location>
        <begin position="79"/>
        <end position="97"/>
    </location>
</feature>
<dbReference type="PANTHER" id="PTHR34989:SF1">
    <property type="entry name" value="PROTEIN HDED"/>
    <property type="match status" value="1"/>
</dbReference>
<feature type="transmembrane region" description="Helical" evidence="1">
    <location>
        <begin position="155"/>
        <end position="178"/>
    </location>
</feature>
<accession>A0AA95HDR7</accession>
<reference evidence="2" key="2">
    <citation type="submission" date="2023-04" db="EMBL/GenBank/DDBJ databases">
        <authorList>
            <person name="Beletskiy A.V."/>
            <person name="Mardanov A.V."/>
            <person name="Ravin N.V."/>
        </authorList>
    </citation>
    <scope>NUCLEOTIDE SEQUENCE</scope>
    <source>
        <strain evidence="2">GKL-02</strain>
    </source>
</reference>
<keyword evidence="1" id="KW-0472">Membrane</keyword>
<gene>
    <name evidence="2" type="ORF">QJT81_15115</name>
</gene>
<dbReference type="GO" id="GO:0005886">
    <property type="term" value="C:plasma membrane"/>
    <property type="evidence" value="ECO:0007669"/>
    <property type="project" value="TreeGrafter"/>
</dbReference>